<evidence type="ECO:0000256" key="1">
    <source>
        <dbReference type="SAM" id="MobiDB-lite"/>
    </source>
</evidence>
<accession>A0A2H2YXX2</accession>
<sequence>MAAPVSSFGASSTGHYLGVGLDFEAVGIAAYSSLESAYHGDIHTAGGDGVDEGDDEGRGDANGSRDNPRNGDDGSKANGNGGKADLEAIQFRDMGRRWLHSSNVNNTSINSFNIIISSSNSNSGIVFQRFQSLTKDTITTPTSNRDKCQQGSLASSS</sequence>
<organism evidence="2 3">
    <name type="scientific">Trichoderma parareesei</name>
    <name type="common">Filamentous fungus</name>
    <dbReference type="NCBI Taxonomy" id="858221"/>
    <lineage>
        <taxon>Eukaryota</taxon>
        <taxon>Fungi</taxon>
        <taxon>Dikarya</taxon>
        <taxon>Ascomycota</taxon>
        <taxon>Pezizomycotina</taxon>
        <taxon>Sordariomycetes</taxon>
        <taxon>Hypocreomycetidae</taxon>
        <taxon>Hypocreales</taxon>
        <taxon>Hypocreaceae</taxon>
        <taxon>Trichoderma</taxon>
    </lineage>
</organism>
<name>A0A2H2YXX2_TRIPA</name>
<protein>
    <submittedName>
        <fullName evidence="2">Uncharacterized protein</fullName>
    </submittedName>
</protein>
<gene>
    <name evidence="2" type="ORF">A9Z42_0009780</name>
</gene>
<evidence type="ECO:0000313" key="2">
    <source>
        <dbReference type="EMBL" id="OTA00709.1"/>
    </source>
</evidence>
<feature type="region of interest" description="Disordered" evidence="1">
    <location>
        <begin position="43"/>
        <end position="85"/>
    </location>
</feature>
<comment type="caution">
    <text evidence="2">The sequence shown here is derived from an EMBL/GenBank/DDBJ whole genome shotgun (WGS) entry which is preliminary data.</text>
</comment>
<dbReference type="Proteomes" id="UP000219286">
    <property type="component" value="Unassembled WGS sequence"/>
</dbReference>
<keyword evidence="3" id="KW-1185">Reference proteome</keyword>
<dbReference type="EMBL" id="LFMI01000138">
    <property type="protein sequence ID" value="OTA00709.1"/>
    <property type="molecule type" value="Genomic_DNA"/>
</dbReference>
<proteinExistence type="predicted"/>
<evidence type="ECO:0000313" key="3">
    <source>
        <dbReference type="Proteomes" id="UP000219286"/>
    </source>
</evidence>
<reference evidence="2 3" key="1">
    <citation type="journal article" date="2015" name="Genome Announc.">
        <title>Genome sequence and annotation of Trichoderma parareesei, the ancestor of the cellulase producer Trichoderma reesei.</title>
        <authorList>
            <person name="Yang D."/>
            <person name="Pomraning K."/>
            <person name="Kopchinskiy A."/>
            <person name="Karimi Aghcheh R."/>
            <person name="Atanasova L."/>
            <person name="Chenthamara K."/>
            <person name="Baker S.E."/>
            <person name="Zhang R."/>
            <person name="Shen Q."/>
            <person name="Freitag M."/>
            <person name="Kubicek C.P."/>
            <person name="Druzhinina I.S."/>
        </authorList>
    </citation>
    <scope>NUCLEOTIDE SEQUENCE [LARGE SCALE GENOMIC DNA]</scope>
    <source>
        <strain evidence="2 3">CBS 125925</strain>
    </source>
</reference>
<dbReference type="AlphaFoldDB" id="A0A2H2YXX2"/>
<feature type="compositionally biased region" description="Basic and acidic residues" evidence="1">
    <location>
        <begin position="66"/>
        <end position="75"/>
    </location>
</feature>